<dbReference type="GeneID" id="31490845"/>
<protein>
    <submittedName>
        <fullName evidence="1">Uncharacterized protein</fullName>
    </submittedName>
</protein>
<dbReference type="RefSeq" id="WP_013067700.1">
    <property type="nucleotide sequence ID" value="NZ_CP061202.1"/>
</dbReference>
<dbReference type="Proteomes" id="UP000183812">
    <property type="component" value="Unassembled WGS sequence"/>
</dbReference>
<evidence type="ECO:0000313" key="2">
    <source>
        <dbReference type="Proteomes" id="UP000183812"/>
    </source>
</evidence>
<dbReference type="AlphaFoldDB" id="A0A0Q0WLY1"/>
<dbReference type="OrthoDB" id="7866439at2"/>
<name>A0A0Q0WLY1_RHOCA</name>
<evidence type="ECO:0000313" key="1">
    <source>
        <dbReference type="EMBL" id="SDG09815.1"/>
    </source>
</evidence>
<accession>A0A0Q0WLY1</accession>
<proteinExistence type="predicted"/>
<organism evidence="1 2">
    <name type="scientific">Rhodobacter capsulatus</name>
    <name type="common">Rhodopseudomonas capsulata</name>
    <dbReference type="NCBI Taxonomy" id="1061"/>
    <lineage>
        <taxon>Bacteria</taxon>
        <taxon>Pseudomonadati</taxon>
        <taxon>Pseudomonadota</taxon>
        <taxon>Alphaproteobacteria</taxon>
        <taxon>Rhodobacterales</taxon>
        <taxon>Rhodobacter group</taxon>
        <taxon>Rhodobacter</taxon>
    </lineage>
</organism>
<sequence length="148" mass="15907">MRNGTLISQEDAARRIEDALRLRVGRGRRFSFPALSDATGIPTRTLESYVQGATPQLNALLSICSVLGPSFTSDILAACGQMAHEASPGEPEHLRVAASLGELVMQISEAVADGYVDHREAAQMRPLAARLIELLEPLAYDPAARGRP</sequence>
<reference evidence="1 2" key="1">
    <citation type="submission" date="2016-10" db="EMBL/GenBank/DDBJ databases">
        <authorList>
            <person name="de Groot N.N."/>
        </authorList>
    </citation>
    <scope>NUCLEOTIDE SEQUENCE [LARGE SCALE GENOMIC DNA]</scope>
    <source>
        <strain evidence="2">DSM 938 / 37b4</strain>
    </source>
</reference>
<gene>
    <name evidence="1" type="ORF">SAMN04244550_03407</name>
</gene>
<dbReference type="EMBL" id="FNAY01000030">
    <property type="protein sequence ID" value="SDG09815.1"/>
    <property type="molecule type" value="Genomic_DNA"/>
</dbReference>